<dbReference type="InterPro" id="IPR005693">
    <property type="entry name" value="Mce"/>
</dbReference>
<dbReference type="EMBL" id="QKYN01000022">
    <property type="protein sequence ID" value="RAG86690.1"/>
    <property type="molecule type" value="Genomic_DNA"/>
</dbReference>
<dbReference type="AlphaFoldDB" id="A0A2X0KIX4"/>
<dbReference type="PANTHER" id="PTHR33371:SF19">
    <property type="entry name" value="MCE-FAMILY PROTEIN MCE4A"/>
    <property type="match status" value="1"/>
</dbReference>
<feature type="compositionally biased region" description="Polar residues" evidence="1">
    <location>
        <begin position="367"/>
        <end position="379"/>
    </location>
</feature>
<comment type="caution">
    <text evidence="5">The sequence shown here is derived from an EMBL/GenBank/DDBJ whole genome shotgun (WGS) entry which is preliminary data.</text>
</comment>
<evidence type="ECO:0000259" key="4">
    <source>
        <dbReference type="Pfam" id="PF11887"/>
    </source>
</evidence>
<keyword evidence="2" id="KW-0472">Membrane</keyword>
<proteinExistence type="predicted"/>
<dbReference type="NCBIfam" id="TIGR00996">
    <property type="entry name" value="Mtu_fam_mce"/>
    <property type="match status" value="1"/>
</dbReference>
<name>A0A2X0KIX4_9ACTN</name>
<dbReference type="Pfam" id="PF11887">
    <property type="entry name" value="Mce4_CUP1"/>
    <property type="match status" value="1"/>
</dbReference>
<evidence type="ECO:0000313" key="6">
    <source>
        <dbReference type="Proteomes" id="UP000248889"/>
    </source>
</evidence>
<dbReference type="GO" id="GO:0005576">
    <property type="term" value="C:extracellular region"/>
    <property type="evidence" value="ECO:0007669"/>
    <property type="project" value="TreeGrafter"/>
</dbReference>
<protein>
    <submittedName>
        <fullName evidence="5">Mammalian cell entry protein</fullName>
    </submittedName>
</protein>
<evidence type="ECO:0000256" key="1">
    <source>
        <dbReference type="SAM" id="MobiDB-lite"/>
    </source>
</evidence>
<dbReference type="Proteomes" id="UP000248889">
    <property type="component" value="Unassembled WGS sequence"/>
</dbReference>
<dbReference type="GO" id="GO:0051701">
    <property type="term" value="P:biological process involved in interaction with host"/>
    <property type="evidence" value="ECO:0007669"/>
    <property type="project" value="TreeGrafter"/>
</dbReference>
<reference evidence="5 6" key="1">
    <citation type="submission" date="2018-06" db="EMBL/GenBank/DDBJ databases">
        <title>Streptacidiphilus pinicola sp. nov., isolated from pine grove soil.</title>
        <authorList>
            <person name="Roh S.G."/>
            <person name="Park S."/>
            <person name="Kim M.-K."/>
            <person name="Yun B.-R."/>
            <person name="Park J."/>
            <person name="Kim M.J."/>
            <person name="Kim Y.S."/>
            <person name="Kim S.B."/>
        </authorList>
    </citation>
    <scope>NUCLEOTIDE SEQUENCE [LARGE SCALE GENOMIC DNA]</scope>
    <source>
        <strain evidence="5 6">MMS16-CNU450</strain>
    </source>
</reference>
<feature type="domain" description="Mammalian cell entry C-terminal" evidence="4">
    <location>
        <begin position="129"/>
        <end position="345"/>
    </location>
</feature>
<feature type="transmembrane region" description="Helical" evidence="2">
    <location>
        <begin position="12"/>
        <end position="34"/>
    </location>
</feature>
<keyword evidence="6" id="KW-1185">Reference proteome</keyword>
<dbReference type="InterPro" id="IPR052336">
    <property type="entry name" value="MlaD_Phospholipid_Transporter"/>
</dbReference>
<feature type="domain" description="Mce/MlaD" evidence="3">
    <location>
        <begin position="44"/>
        <end position="117"/>
    </location>
</feature>
<evidence type="ECO:0000313" key="5">
    <source>
        <dbReference type="EMBL" id="RAG86690.1"/>
    </source>
</evidence>
<keyword evidence="2" id="KW-0812">Transmembrane</keyword>
<dbReference type="InterPro" id="IPR003399">
    <property type="entry name" value="Mce/MlaD"/>
</dbReference>
<keyword evidence="2" id="KW-1133">Transmembrane helix</keyword>
<dbReference type="PANTHER" id="PTHR33371">
    <property type="entry name" value="INTERMEMBRANE PHOSPHOLIPID TRANSPORT SYSTEM BINDING PROTEIN MLAD-RELATED"/>
    <property type="match status" value="1"/>
</dbReference>
<organism evidence="5 6">
    <name type="scientific">Streptacidiphilus pinicola</name>
    <dbReference type="NCBI Taxonomy" id="2219663"/>
    <lineage>
        <taxon>Bacteria</taxon>
        <taxon>Bacillati</taxon>
        <taxon>Actinomycetota</taxon>
        <taxon>Actinomycetes</taxon>
        <taxon>Kitasatosporales</taxon>
        <taxon>Streptomycetaceae</taxon>
        <taxon>Streptacidiphilus</taxon>
    </lineage>
</organism>
<feature type="region of interest" description="Disordered" evidence="1">
    <location>
        <begin position="336"/>
        <end position="382"/>
    </location>
</feature>
<evidence type="ECO:0000256" key="2">
    <source>
        <dbReference type="SAM" id="Phobius"/>
    </source>
</evidence>
<dbReference type="OrthoDB" id="3460188at2"/>
<dbReference type="InterPro" id="IPR024516">
    <property type="entry name" value="Mce_C"/>
</dbReference>
<dbReference type="Pfam" id="PF02470">
    <property type="entry name" value="MlaD"/>
    <property type="match status" value="1"/>
</dbReference>
<sequence>MNETTTSPALRLRLSGVVFLLVLGLLLGLSVAVYQQAFTPVVGIRLQADSIGNQLEPDADVKLRGLIVGEVRGVHADGTRATVDIALKPEDVQDIPADVDAQLLPKTLFGEKYVNLVLPAGGGSGGTTGRHIRAGDVITQDHTTIGTEVQHVLNDLLPLLRTLQPGELNAALSAISDALEGRGDAIGGNLVRADTYFAALNPHLPALKQDITALAQVADVYADAAPDLLRILQNTVTTSRTLVDKRDVLDAFLTSTTTFAHTATGVLDEDQQRLITLAGVSRPTLSLLATYAPEYPCLLSGLVKFEPIDEQTFSGGHLHITLEVVLPRSAYHPGEYPAYEDTSGPNCRGLPDPQVPAPGVDLKDGTTADNTSPLASGPNTGLAGTAAEQHVVNSLLAPVMDVPADQVPPVATLLMGPLMRGTAVSAS</sequence>
<accession>A0A2X0KIX4</accession>
<evidence type="ECO:0000259" key="3">
    <source>
        <dbReference type="Pfam" id="PF02470"/>
    </source>
</evidence>
<gene>
    <name evidence="5" type="ORF">DN069_05275</name>
</gene>
<dbReference type="RefSeq" id="WP_111499645.1">
    <property type="nucleotide sequence ID" value="NZ_QKYN01000022.1"/>
</dbReference>